<proteinExistence type="predicted"/>
<feature type="compositionally biased region" description="Gly residues" evidence="1">
    <location>
        <begin position="1296"/>
        <end position="1306"/>
    </location>
</feature>
<feature type="compositionally biased region" description="Basic and acidic residues" evidence="1">
    <location>
        <begin position="1383"/>
        <end position="1397"/>
    </location>
</feature>
<feature type="region of interest" description="Disordered" evidence="1">
    <location>
        <begin position="738"/>
        <end position="835"/>
    </location>
</feature>
<gene>
    <name evidence="2" type="ORF">D9758_005512</name>
</gene>
<feature type="compositionally biased region" description="Low complexity" evidence="1">
    <location>
        <begin position="794"/>
        <end position="810"/>
    </location>
</feature>
<accession>A0A8H5GGM2</accession>
<feature type="region of interest" description="Disordered" evidence="1">
    <location>
        <begin position="1023"/>
        <end position="1151"/>
    </location>
</feature>
<feature type="compositionally biased region" description="Gly residues" evidence="1">
    <location>
        <begin position="1045"/>
        <end position="1057"/>
    </location>
</feature>
<keyword evidence="3" id="KW-1185">Reference proteome</keyword>
<feature type="compositionally biased region" description="Gly residues" evidence="1">
    <location>
        <begin position="825"/>
        <end position="834"/>
    </location>
</feature>
<evidence type="ECO:0000313" key="2">
    <source>
        <dbReference type="EMBL" id="KAF5364652.1"/>
    </source>
</evidence>
<dbReference type="OrthoDB" id="2919606at2759"/>
<organism evidence="2 3">
    <name type="scientific">Tetrapyrgos nigripes</name>
    <dbReference type="NCBI Taxonomy" id="182062"/>
    <lineage>
        <taxon>Eukaryota</taxon>
        <taxon>Fungi</taxon>
        <taxon>Dikarya</taxon>
        <taxon>Basidiomycota</taxon>
        <taxon>Agaricomycotina</taxon>
        <taxon>Agaricomycetes</taxon>
        <taxon>Agaricomycetidae</taxon>
        <taxon>Agaricales</taxon>
        <taxon>Marasmiineae</taxon>
        <taxon>Marasmiaceae</taxon>
        <taxon>Tetrapyrgos</taxon>
    </lineage>
</organism>
<evidence type="ECO:0000313" key="3">
    <source>
        <dbReference type="Proteomes" id="UP000559256"/>
    </source>
</evidence>
<feature type="compositionally biased region" description="Polar residues" evidence="1">
    <location>
        <begin position="760"/>
        <end position="788"/>
    </location>
</feature>
<evidence type="ECO:0000256" key="1">
    <source>
        <dbReference type="SAM" id="MobiDB-lite"/>
    </source>
</evidence>
<feature type="region of interest" description="Disordered" evidence="1">
    <location>
        <begin position="598"/>
        <end position="638"/>
    </location>
</feature>
<feature type="compositionally biased region" description="Gly residues" evidence="1">
    <location>
        <begin position="1348"/>
        <end position="1359"/>
    </location>
</feature>
<dbReference type="Proteomes" id="UP000559256">
    <property type="component" value="Unassembled WGS sequence"/>
</dbReference>
<feature type="compositionally biased region" description="Low complexity" evidence="1">
    <location>
        <begin position="1059"/>
        <end position="1106"/>
    </location>
</feature>
<evidence type="ECO:0008006" key="4">
    <source>
        <dbReference type="Google" id="ProtNLM"/>
    </source>
</evidence>
<sequence>MPPSPDSVVYRIPPEVLEQIFLHCRRDNSIVTDINDAPFNISQICHQWRDIVVQIPHLWSSFPVIFSTTSSRPSLPVLETVLYRSGSALLSFSLAYRELGAVSNLPGLGSDSRIFQVFDALLHHISRWETVHLDFPHDMLFPSHFSDILDQTSTLPMLKALSVHVSKHNADENHSDSSFLPYFSWLSKFAQLAPSLIAYSQYGDGFDGQRLNISPQNITTLFIEHITEETCLNLLMASPCLAECHFARISQNNSSLITLPFPHELEIHTPKLQKLILEKFDTVSFLFRHLVSPNLQHLEILDTDTSRVNRRRSSPRNHFITFLERSACPLTTLSLRPLLLNEGVLQEALALVSPTLVNLFASGDLHERLPSKPPRSLRSYSIRGSLLELLTCTEESGKILCPCLKHITLRLCFEASDGQLSGMIESRWWTGADVGQGDPYLGVCRIERVDIEFSHSNHRMDMEKLKQMFAEGLQGSVRMAPGVHLAPKEATEMKPWHPSIRYSSMSPMPTPGPSTPRTRTPAPHTAGTPTPTSTRPLSPPLPCQNIPSENLLQHLYHPYHRPQTHTQARDHAFPKTMQQNVGPIPANNLLLAPRHTGVALTSSTSSPTTGPCRTPEPRTRGPGALVTPEPEPASTHSRRYEPYAHADTNDTTTAIANQQHQQNQEYHLHVNQSIPSNVLLQVPKPRRPMFNWLPTLLTSASVSTSTTPADGYRPGPALILVLYQACHLLELRSASASTTPLDGVRPDSALSPGFTPGTPAPQTQGSVSRSTSAMGNAYPQLQPNSQLERSPRFVPDSPVPQGQGQDQGPGLTPGASVPHAPFQTGGAGPSGVGTGYASSLTANPYQHLVQANLKHNAGQQNVSLHPHARVHGNVNRNAPLLSLQVPGQWNRQGQLITPITPIMPGTSIDNYSIHSKLTQQQQNWERLTLTTSTNVAAASVLSKLEWTGTVDHAGDADVDVDGGAGIGDGVCTGHDAGTGASSVASTANPYPVLHHQSPQLQLQPQPHRALQFPFPSPTNGEFYNHGPCDFENTLGHPTSPSGSSSGHGPGCSGGRSRSGGHSRNPSTSSTTNANANANAERNTTPAHSPQPSQSVQLSQPIQLSQPTHSAQPSQLVQCTATPPLPPQPQPSSLQPRARRPLRRKPTVPPLSNAFSDALQLQLQAQAQSQYPLPPYSPNANVLSESMSLRVMPLTSTSVYAGVSTALSVPAASSRAPVSPGMGMGRGMRGSVAVPTASRAASVRMMQQQRQQANGQVDSIRGYGFGNGNVAERGTKRRREDDELELETQPQPQASGSGTGTGTGTGRSRGRPPKSRVNENTNANANVGNYGGPMQWMNETAEGWAASHGGDGSGTSGTGDGDGDGDEGRTRKKAKVDGGGNNGKGKEKGKLRARVFAE</sequence>
<feature type="region of interest" description="Disordered" evidence="1">
    <location>
        <begin position="1212"/>
        <end position="1397"/>
    </location>
</feature>
<feature type="compositionally biased region" description="Low complexity" evidence="1">
    <location>
        <begin position="515"/>
        <end position="536"/>
    </location>
</feature>
<feature type="compositionally biased region" description="Low complexity" evidence="1">
    <location>
        <begin position="1317"/>
        <end position="1327"/>
    </location>
</feature>
<dbReference type="EMBL" id="JAACJM010000032">
    <property type="protein sequence ID" value="KAF5364652.1"/>
    <property type="molecule type" value="Genomic_DNA"/>
</dbReference>
<feature type="region of interest" description="Disordered" evidence="1">
    <location>
        <begin position="488"/>
        <end position="546"/>
    </location>
</feature>
<feature type="compositionally biased region" description="Polar residues" evidence="1">
    <location>
        <begin position="1107"/>
        <end position="1120"/>
    </location>
</feature>
<protein>
    <recommendedName>
        <fullName evidence="4">F-box domain-containing protein</fullName>
    </recommendedName>
</protein>
<feature type="compositionally biased region" description="Low complexity" evidence="1">
    <location>
        <begin position="1035"/>
        <end position="1044"/>
    </location>
</feature>
<reference evidence="2 3" key="1">
    <citation type="journal article" date="2020" name="ISME J.">
        <title>Uncovering the hidden diversity of litter-decomposition mechanisms in mushroom-forming fungi.</title>
        <authorList>
            <person name="Floudas D."/>
            <person name="Bentzer J."/>
            <person name="Ahren D."/>
            <person name="Johansson T."/>
            <person name="Persson P."/>
            <person name="Tunlid A."/>
        </authorList>
    </citation>
    <scope>NUCLEOTIDE SEQUENCE [LARGE SCALE GENOMIC DNA]</scope>
    <source>
        <strain evidence="2 3">CBS 291.85</strain>
    </source>
</reference>
<name>A0A8H5GGM2_9AGAR</name>
<comment type="caution">
    <text evidence="2">The sequence shown here is derived from an EMBL/GenBank/DDBJ whole genome shotgun (WGS) entry which is preliminary data.</text>
</comment>
<feature type="compositionally biased region" description="Basic residues" evidence="1">
    <location>
        <begin position="1136"/>
        <end position="1145"/>
    </location>
</feature>